<protein>
    <submittedName>
        <fullName evidence="1">Uncharacterized protein</fullName>
    </submittedName>
</protein>
<evidence type="ECO:0000313" key="1">
    <source>
        <dbReference type="EMBL" id="CAI8912530.1"/>
    </source>
</evidence>
<proteinExistence type="predicted"/>
<dbReference type="Proteomes" id="UP001162030">
    <property type="component" value="Chromosome"/>
</dbReference>
<name>A0ABM9I5X1_9GAMM</name>
<reference evidence="1 2" key="1">
    <citation type="submission" date="2023-03" db="EMBL/GenBank/DDBJ databases">
        <authorList>
            <person name="Pearce D."/>
        </authorList>
    </citation>
    <scope>NUCLEOTIDE SEQUENCE [LARGE SCALE GENOMIC DNA]</scope>
    <source>
        <strain evidence="1">Msz</strain>
    </source>
</reference>
<sequence>MANAAQNSDRERLKIHILRLLLTRLRLNARQSSLIRGSITDPGEIGAFRRSTALQSRSVHCITNV</sequence>
<organism evidence="1 2">
    <name type="scientific">Methylocaldum szegediense</name>
    <dbReference type="NCBI Taxonomy" id="73780"/>
    <lineage>
        <taxon>Bacteria</taxon>
        <taxon>Pseudomonadati</taxon>
        <taxon>Pseudomonadota</taxon>
        <taxon>Gammaproteobacteria</taxon>
        <taxon>Methylococcales</taxon>
        <taxon>Methylococcaceae</taxon>
        <taxon>Methylocaldum</taxon>
    </lineage>
</organism>
<dbReference type="EMBL" id="OX458333">
    <property type="protein sequence ID" value="CAI8912530.1"/>
    <property type="molecule type" value="Genomic_DNA"/>
</dbReference>
<keyword evidence="2" id="KW-1185">Reference proteome</keyword>
<gene>
    <name evidence="1" type="ORF">MSZNOR_3671</name>
</gene>
<accession>A0ABM9I5X1</accession>
<evidence type="ECO:0000313" key="2">
    <source>
        <dbReference type="Proteomes" id="UP001162030"/>
    </source>
</evidence>